<feature type="signal peptide" evidence="1">
    <location>
        <begin position="1"/>
        <end position="15"/>
    </location>
</feature>
<keyword evidence="3" id="KW-1185">Reference proteome</keyword>
<dbReference type="AlphaFoldDB" id="A0A8T2V2W5"/>
<protein>
    <submittedName>
        <fullName evidence="2">Uncharacterized protein</fullName>
    </submittedName>
</protein>
<dbReference type="EMBL" id="CM035407">
    <property type="protein sequence ID" value="KAH7442777.1"/>
    <property type="molecule type" value="Genomic_DNA"/>
</dbReference>
<dbReference type="Proteomes" id="UP000825935">
    <property type="component" value="Chromosome 2"/>
</dbReference>
<sequence length="57" mass="6486">MIWHLYGALFLLTMARRMRLSPMLKLFSAKVKGNEKLSLILSLKSSRIVVALLNPKS</sequence>
<organism evidence="2 3">
    <name type="scientific">Ceratopteris richardii</name>
    <name type="common">Triangle waterfern</name>
    <dbReference type="NCBI Taxonomy" id="49495"/>
    <lineage>
        <taxon>Eukaryota</taxon>
        <taxon>Viridiplantae</taxon>
        <taxon>Streptophyta</taxon>
        <taxon>Embryophyta</taxon>
        <taxon>Tracheophyta</taxon>
        <taxon>Polypodiopsida</taxon>
        <taxon>Polypodiidae</taxon>
        <taxon>Polypodiales</taxon>
        <taxon>Pteridineae</taxon>
        <taxon>Pteridaceae</taxon>
        <taxon>Parkerioideae</taxon>
        <taxon>Ceratopteris</taxon>
    </lineage>
</organism>
<gene>
    <name evidence="2" type="ORF">KP509_02G001300</name>
</gene>
<keyword evidence="1" id="KW-0732">Signal</keyword>
<proteinExistence type="predicted"/>
<comment type="caution">
    <text evidence="2">The sequence shown here is derived from an EMBL/GenBank/DDBJ whole genome shotgun (WGS) entry which is preliminary data.</text>
</comment>
<accession>A0A8T2V2W5</accession>
<evidence type="ECO:0000256" key="1">
    <source>
        <dbReference type="SAM" id="SignalP"/>
    </source>
</evidence>
<evidence type="ECO:0000313" key="2">
    <source>
        <dbReference type="EMBL" id="KAH7442777.1"/>
    </source>
</evidence>
<evidence type="ECO:0000313" key="3">
    <source>
        <dbReference type="Proteomes" id="UP000825935"/>
    </source>
</evidence>
<name>A0A8T2V2W5_CERRI</name>
<feature type="chain" id="PRO_5035871035" evidence="1">
    <location>
        <begin position="16"/>
        <end position="57"/>
    </location>
</feature>
<reference evidence="2" key="1">
    <citation type="submission" date="2021-08" db="EMBL/GenBank/DDBJ databases">
        <title>WGS assembly of Ceratopteris richardii.</title>
        <authorList>
            <person name="Marchant D.B."/>
            <person name="Chen G."/>
            <person name="Jenkins J."/>
            <person name="Shu S."/>
            <person name="Leebens-Mack J."/>
            <person name="Grimwood J."/>
            <person name="Schmutz J."/>
            <person name="Soltis P."/>
            <person name="Soltis D."/>
            <person name="Chen Z.-H."/>
        </authorList>
    </citation>
    <scope>NUCLEOTIDE SEQUENCE</scope>
    <source>
        <strain evidence="2">Whitten #5841</strain>
        <tissue evidence="2">Leaf</tissue>
    </source>
</reference>